<comment type="caution">
    <text evidence="7">The sequence shown here is derived from an EMBL/GenBank/DDBJ whole genome shotgun (WGS) entry which is preliminary data.</text>
</comment>
<dbReference type="SUPFAM" id="SSF54373">
    <property type="entry name" value="FAD-linked reductases, C-terminal domain"/>
    <property type="match status" value="1"/>
</dbReference>
<keyword evidence="2" id="KW-0285">Flavoprotein</keyword>
<keyword evidence="4" id="KW-0472">Membrane</keyword>
<dbReference type="Gene3D" id="3.50.50.60">
    <property type="entry name" value="FAD/NAD(P)-binding domain"/>
    <property type="match status" value="1"/>
</dbReference>
<dbReference type="PANTHER" id="PTHR11552:SF186">
    <property type="entry name" value="GLUCOSE-METHANOL-CHOLINE OXIDOREDUCTASE N-TERMINAL DOMAIN-CONTAINING PROTEIN"/>
    <property type="match status" value="1"/>
</dbReference>
<comment type="similarity">
    <text evidence="1 2">Belongs to the GMC oxidoreductase family.</text>
</comment>
<keyword evidence="2" id="KW-0274">FAD</keyword>
<evidence type="ECO:0000313" key="8">
    <source>
        <dbReference type="Proteomes" id="UP001549920"/>
    </source>
</evidence>
<dbReference type="Proteomes" id="UP001549920">
    <property type="component" value="Unassembled WGS sequence"/>
</dbReference>
<feature type="compositionally biased region" description="Basic and acidic residues" evidence="3">
    <location>
        <begin position="649"/>
        <end position="659"/>
    </location>
</feature>
<feature type="domain" description="Glucose-methanol-choline oxidoreductase N-terminal" evidence="6">
    <location>
        <begin position="316"/>
        <end position="330"/>
    </location>
</feature>
<dbReference type="InterPro" id="IPR000172">
    <property type="entry name" value="GMC_OxRdtase_N"/>
</dbReference>
<dbReference type="Pfam" id="PF05199">
    <property type="entry name" value="GMC_oxred_C"/>
    <property type="match status" value="1"/>
</dbReference>
<evidence type="ECO:0000256" key="4">
    <source>
        <dbReference type="SAM" id="Phobius"/>
    </source>
</evidence>
<proteinExistence type="inferred from homology"/>
<evidence type="ECO:0000256" key="2">
    <source>
        <dbReference type="RuleBase" id="RU003968"/>
    </source>
</evidence>
<dbReference type="EMBL" id="JBEUOH010000022">
    <property type="protein sequence ID" value="KAL0867657.1"/>
    <property type="molecule type" value="Genomic_DNA"/>
</dbReference>
<accession>A0ABR3HBM1</accession>
<evidence type="ECO:0000259" key="6">
    <source>
        <dbReference type="PROSITE" id="PS00624"/>
    </source>
</evidence>
<dbReference type="InterPro" id="IPR012132">
    <property type="entry name" value="GMC_OxRdtase"/>
</dbReference>
<organism evidence="7 8">
    <name type="scientific">Loxostege sticticalis</name>
    <name type="common">Beet webworm moth</name>
    <dbReference type="NCBI Taxonomy" id="481309"/>
    <lineage>
        <taxon>Eukaryota</taxon>
        <taxon>Metazoa</taxon>
        <taxon>Ecdysozoa</taxon>
        <taxon>Arthropoda</taxon>
        <taxon>Hexapoda</taxon>
        <taxon>Insecta</taxon>
        <taxon>Pterygota</taxon>
        <taxon>Neoptera</taxon>
        <taxon>Endopterygota</taxon>
        <taxon>Lepidoptera</taxon>
        <taxon>Glossata</taxon>
        <taxon>Ditrysia</taxon>
        <taxon>Pyraloidea</taxon>
        <taxon>Crambidae</taxon>
        <taxon>Pyraustinae</taxon>
        <taxon>Loxostege</taxon>
    </lineage>
</organism>
<dbReference type="PANTHER" id="PTHR11552">
    <property type="entry name" value="GLUCOSE-METHANOL-CHOLINE GMC OXIDOREDUCTASE"/>
    <property type="match status" value="1"/>
</dbReference>
<dbReference type="SUPFAM" id="SSF51905">
    <property type="entry name" value="FAD/NAD(P)-binding domain"/>
    <property type="match status" value="1"/>
</dbReference>
<evidence type="ECO:0000256" key="3">
    <source>
        <dbReference type="SAM" id="MobiDB-lite"/>
    </source>
</evidence>
<feature type="domain" description="Glucose-methanol-choline oxidoreductase N-terminal" evidence="5">
    <location>
        <begin position="141"/>
        <end position="164"/>
    </location>
</feature>
<dbReference type="InterPro" id="IPR036188">
    <property type="entry name" value="FAD/NAD-bd_sf"/>
</dbReference>
<feature type="region of interest" description="Disordered" evidence="3">
    <location>
        <begin position="639"/>
        <end position="666"/>
    </location>
</feature>
<keyword evidence="4" id="KW-0812">Transmembrane</keyword>
<evidence type="ECO:0000313" key="7">
    <source>
        <dbReference type="EMBL" id="KAL0867657.1"/>
    </source>
</evidence>
<sequence length="900" mass="102135">MSSPAPASFRPIFSGTRILFGLLPGLGTLIVLRMAIHLYRPDIEDAEYRVRDHPFEQLYDCYDFIIVGGGSAGSVLASRLSENPEWTVLLIEAGQDENVLSEVPVLFPILQMSSIDWQFATEPSDNYCLSMVDKRCKWPRGKVLGGSSVLNAMLYIRGNKRDYDNWEQMGNTGWSFKDVLPYFLKAEDMKIPQHQHDPYHSTGGPLTVEYFRYEQPITKKILEAGEQLGYSIRDVNGPYQTGFTRSHATVREGLRCSAAKAYLRPASKRPNLHVSVHSLVEKVLIDENLRAYGVRFVKHNQQRVIKASKEVILSAGSIQSPQLLMLSGVGEAAHLKDVGIYPIVDLPGVGKNLQDHIAMGGHSFLFDNPYKNGTEYCFNLFSALNVGTLIDFAIHKKGYLYSMMEAEAMAFINTKYQDPNEDYPDIQLFIAPTADNMDGGFFGKRANGLTDETYAELYEDILYESSFSVVPLLLRPRSRGYVKLRDGNPFSPPRIYPNYYADPQDVNVMVEGARIVQRLVEQPALRELNTRPNPHRNPGCRHHDLMSHEHLECQARHHSLTIYHPVGTCAMGPAHDPQAVVDPRLRVYGVKSLRVVDGSIMPKIVSGNTNAPIIMIAEKAADMIKEDWSEAYDENSTCTPTYSTVSYPESKHSEDEATRKTLTPPPDLFNETTSLFPNLLFNDIHASPKKVKTSDRAIHDTHNSAKKVKTTENTRDRDSTKARSYEDEDTEQTLPFPRQDSRNPYTIDDNRDEVQPYNLYQIINPQLVGYVPPNAVQPYPYWASNQDRYNLQTPSLNRPNYFERNPNDGLLGRGNLLRNPNDGSVGRGNLFDNINLNNLFKKPKQPKLNPFLRTSSFTPSYRNVEDKPVYYETDEIITPKGERKCRVWLYYDGQKYEVML</sequence>
<dbReference type="InterPro" id="IPR007867">
    <property type="entry name" value="GMC_OxRtase_C"/>
</dbReference>
<protein>
    <recommendedName>
        <fullName evidence="5 6">Glucose-methanol-choline oxidoreductase N-terminal domain-containing protein</fullName>
    </recommendedName>
</protein>
<reference evidence="7 8" key="1">
    <citation type="submission" date="2024-06" db="EMBL/GenBank/DDBJ databases">
        <title>A chromosome-level genome assembly of beet webworm, Loxostege sticticalis.</title>
        <authorList>
            <person name="Zhang Y."/>
        </authorList>
    </citation>
    <scope>NUCLEOTIDE SEQUENCE [LARGE SCALE GENOMIC DNA]</scope>
    <source>
        <strain evidence="7">AQ026</strain>
        <tissue evidence="7">Whole body</tissue>
    </source>
</reference>
<feature type="transmembrane region" description="Helical" evidence="4">
    <location>
        <begin position="18"/>
        <end position="39"/>
    </location>
</feature>
<dbReference type="PROSITE" id="PS00623">
    <property type="entry name" value="GMC_OXRED_1"/>
    <property type="match status" value="1"/>
</dbReference>
<dbReference type="PROSITE" id="PS00624">
    <property type="entry name" value="GMC_OXRED_2"/>
    <property type="match status" value="1"/>
</dbReference>
<evidence type="ECO:0000259" key="5">
    <source>
        <dbReference type="PROSITE" id="PS00623"/>
    </source>
</evidence>
<name>A0ABR3HBM1_LOXSC</name>
<evidence type="ECO:0000256" key="1">
    <source>
        <dbReference type="ARBA" id="ARBA00010790"/>
    </source>
</evidence>
<dbReference type="Gene3D" id="3.30.560.10">
    <property type="entry name" value="Glucose Oxidase, domain 3"/>
    <property type="match status" value="1"/>
</dbReference>
<feature type="compositionally biased region" description="Basic and acidic residues" evidence="3">
    <location>
        <begin position="692"/>
        <end position="725"/>
    </location>
</feature>
<dbReference type="Pfam" id="PF00732">
    <property type="entry name" value="GMC_oxred_N"/>
    <property type="match status" value="1"/>
</dbReference>
<gene>
    <name evidence="7" type="ORF">ABMA27_008404</name>
</gene>
<keyword evidence="4" id="KW-1133">Transmembrane helix</keyword>
<keyword evidence="8" id="KW-1185">Reference proteome</keyword>
<feature type="region of interest" description="Disordered" evidence="3">
    <location>
        <begin position="690"/>
        <end position="747"/>
    </location>
</feature>